<reference evidence="4" key="1">
    <citation type="submission" date="2009-11" db="EMBL/GenBank/DDBJ databases">
        <title>The complete genome of Sulfurospirillum deleyianum DSM 6946.</title>
        <authorList>
            <consortium name="US DOE Joint Genome Institute (JGI-PGF)"/>
            <person name="Lucas S."/>
            <person name="Copeland A."/>
            <person name="Lapidus A."/>
            <person name="Glavina del Rio T."/>
            <person name="Dalin E."/>
            <person name="Tice H."/>
            <person name="Bruce D."/>
            <person name="Goodwin L."/>
            <person name="Pitluck S."/>
            <person name="Kyrpides N."/>
            <person name="Mavromatis K."/>
            <person name="Ivanova N."/>
            <person name="Ovchinnikova G."/>
            <person name="Munk A.C."/>
            <person name="Lu M."/>
            <person name="Brettin T."/>
            <person name="Detter J.C."/>
            <person name="Han C."/>
            <person name="Tapia R."/>
            <person name="Larimer F."/>
            <person name="Land M."/>
            <person name="Hauser L."/>
            <person name="Markowitz V."/>
            <person name="Cheng J.F."/>
            <person name="Hugenholtz P."/>
            <person name="Woyke T."/>
            <person name="Wu D."/>
            <person name="Aumann P."/>
            <person name="Schneider S."/>
            <person name="Lang E."/>
            <person name="Spring S."/>
            <person name="Klenk H.P."/>
            <person name="Eisen J.A."/>
        </authorList>
    </citation>
    <scope>NUCLEOTIDE SEQUENCE [LARGE SCALE GENOMIC DNA]</scope>
    <source>
        <strain evidence="4">ATCC 51133 / DSM 6946 / 5175</strain>
    </source>
</reference>
<evidence type="ECO:0000256" key="1">
    <source>
        <dbReference type="ARBA" id="ARBA00022603"/>
    </source>
</evidence>
<proteinExistence type="predicted"/>
<dbReference type="HOGENOM" id="CLU_054026_0_0_7"/>
<name>D1B1D7_SULD5</name>
<dbReference type="STRING" id="525898.Sdel_0876"/>
<protein>
    <recommendedName>
        <fullName evidence="5">SAM-dependent methyltransferase</fullName>
    </recommendedName>
</protein>
<dbReference type="GO" id="GO:0032259">
    <property type="term" value="P:methylation"/>
    <property type="evidence" value="ECO:0007669"/>
    <property type="project" value="UniProtKB-KW"/>
</dbReference>
<dbReference type="PANTHER" id="PTHR12049">
    <property type="entry name" value="PROTEIN ARGININE METHYLTRANSFERASE NDUFAF7, MITOCHONDRIAL"/>
    <property type="match status" value="1"/>
</dbReference>
<accession>D1B1D7</accession>
<dbReference type="InterPro" id="IPR029063">
    <property type="entry name" value="SAM-dependent_MTases_sf"/>
</dbReference>
<dbReference type="RefSeq" id="WP_012856671.1">
    <property type="nucleotide sequence ID" value="NC_013512.1"/>
</dbReference>
<dbReference type="PANTHER" id="PTHR12049:SF7">
    <property type="entry name" value="PROTEIN ARGININE METHYLTRANSFERASE NDUFAF7, MITOCHONDRIAL"/>
    <property type="match status" value="1"/>
</dbReference>
<keyword evidence="4" id="KW-1185">Reference proteome</keyword>
<evidence type="ECO:0000313" key="3">
    <source>
        <dbReference type="EMBL" id="ACZ11907.1"/>
    </source>
</evidence>
<dbReference type="InterPro" id="IPR003788">
    <property type="entry name" value="NDUFAF7"/>
</dbReference>
<keyword evidence="1" id="KW-0489">Methyltransferase</keyword>
<dbReference type="AlphaFoldDB" id="D1B1D7"/>
<dbReference type="Gene3D" id="3.40.50.12710">
    <property type="match status" value="1"/>
</dbReference>
<reference evidence="3 4" key="2">
    <citation type="journal article" date="2010" name="Stand. Genomic Sci.">
        <title>Complete genome sequence of Sulfurospirillum deleyianum type strain (5175).</title>
        <authorList>
            <person name="Sikorski J."/>
            <person name="Lapidus A."/>
            <person name="Copeland A."/>
            <person name="Glavina Del Rio T."/>
            <person name="Nolan M."/>
            <person name="Lucas S."/>
            <person name="Chen F."/>
            <person name="Tice H."/>
            <person name="Cheng J.F."/>
            <person name="Saunders E."/>
            <person name="Bruce D."/>
            <person name="Goodwin L."/>
            <person name="Pitluck S."/>
            <person name="Ovchinnikova G."/>
            <person name="Pati A."/>
            <person name="Ivanova N."/>
            <person name="Mavromatis K."/>
            <person name="Chen A."/>
            <person name="Palaniappan K."/>
            <person name="Chain P."/>
            <person name="Land M."/>
            <person name="Hauser L."/>
            <person name="Chang Y.J."/>
            <person name="Jeffries C.D."/>
            <person name="Brettin T."/>
            <person name="Detter J.C."/>
            <person name="Han C."/>
            <person name="Rohde M."/>
            <person name="Lang E."/>
            <person name="Spring S."/>
            <person name="Goker M."/>
            <person name="Bristow J."/>
            <person name="Eisen J.A."/>
            <person name="Markowitz V."/>
            <person name="Hugenholtz P."/>
            <person name="Kyrpides N.C."/>
            <person name="Klenk H.P."/>
        </authorList>
    </citation>
    <scope>NUCLEOTIDE SEQUENCE [LARGE SCALE GENOMIC DNA]</scope>
    <source>
        <strain evidence="4">ATCC 51133 / DSM 6946 / 5175</strain>
    </source>
</reference>
<organism evidence="3 4">
    <name type="scientific">Sulfurospirillum deleyianum (strain ATCC 51133 / DSM 6946 / 5175)</name>
    <dbReference type="NCBI Taxonomy" id="525898"/>
    <lineage>
        <taxon>Bacteria</taxon>
        <taxon>Pseudomonadati</taxon>
        <taxon>Campylobacterota</taxon>
        <taxon>Epsilonproteobacteria</taxon>
        <taxon>Campylobacterales</taxon>
        <taxon>Sulfurospirillaceae</taxon>
        <taxon>Sulfurospirillum</taxon>
    </lineage>
</organism>
<evidence type="ECO:0000313" key="4">
    <source>
        <dbReference type="Proteomes" id="UP000002222"/>
    </source>
</evidence>
<dbReference type="SUPFAM" id="SSF53335">
    <property type="entry name" value="S-adenosyl-L-methionine-dependent methyltransferases"/>
    <property type="match status" value="1"/>
</dbReference>
<dbReference type="Proteomes" id="UP000002222">
    <property type="component" value="Chromosome"/>
</dbReference>
<keyword evidence="2" id="KW-0808">Transferase</keyword>
<dbReference type="OrthoDB" id="9794208at2"/>
<gene>
    <name evidence="3" type="ordered locus">Sdel_0876</name>
</gene>
<dbReference type="KEGG" id="sdl:Sdel_0876"/>
<dbReference type="EMBL" id="CP001816">
    <property type="protein sequence ID" value="ACZ11907.1"/>
    <property type="molecule type" value="Genomic_DNA"/>
</dbReference>
<dbReference type="eggNOG" id="COG1565">
    <property type="taxonomic scope" value="Bacteria"/>
</dbReference>
<evidence type="ECO:0008006" key="5">
    <source>
        <dbReference type="Google" id="ProtNLM"/>
    </source>
</evidence>
<sequence length="341" mass="39514">MRFSDYMHEWLYGKEGYYTKERTIGKEGDFYTAVSTSMFFGGSIAKRLISTIEEGFLSPNTYVVEIGAHKGYLLADMIQFIYTLQPTLLKSLTFVIVEPFAANAMMQKRYFQESFGEAISLLHVKSLEELCVDEAFFVANEIFDAFPCEVIYNDKMLMVENEKVSFETMDTFTCKKAEAYGVSKGELCLEYEAFATSMARSAKRFEFISFDYGDKEARGDFSLRVYANHQVYPFFGLSDLVEDPLREQKSFVEYFAKSDITYDVTFNHLFKAFEMADIRLHGYMTQMKALVDFGLIELLELFSKHVTSAVYEKEMNRIKPLIDPSFMGERFKMVSFRKGER</sequence>
<dbReference type="Pfam" id="PF02636">
    <property type="entry name" value="Methyltransf_28"/>
    <property type="match status" value="1"/>
</dbReference>
<evidence type="ECO:0000256" key="2">
    <source>
        <dbReference type="ARBA" id="ARBA00022679"/>
    </source>
</evidence>
<dbReference type="GO" id="GO:0035243">
    <property type="term" value="F:protein-arginine omega-N symmetric methyltransferase activity"/>
    <property type="evidence" value="ECO:0007669"/>
    <property type="project" value="TreeGrafter"/>
</dbReference>
<dbReference type="InterPro" id="IPR038375">
    <property type="entry name" value="NDUFAF7_sf"/>
</dbReference>